<keyword evidence="2 5" id="KW-0812">Transmembrane</keyword>
<dbReference type="KEGG" id="psel:GM415_15895"/>
<feature type="transmembrane region" description="Helical" evidence="5">
    <location>
        <begin position="103"/>
        <end position="125"/>
    </location>
</feature>
<keyword evidence="4 5" id="KW-0472">Membrane</keyword>
<dbReference type="InterPro" id="IPR003825">
    <property type="entry name" value="Colicin-V_CvpA"/>
</dbReference>
<accession>A0A6I6JK54</accession>
<reference evidence="6 7" key="1">
    <citation type="submission" date="2019-11" db="EMBL/GenBank/DDBJ databases">
        <authorList>
            <person name="Zheng R.K."/>
            <person name="Sun C.M."/>
        </authorList>
    </citation>
    <scope>NUCLEOTIDE SEQUENCE [LARGE SCALE GENOMIC DNA]</scope>
    <source>
        <strain evidence="6 7">SRB007</strain>
    </source>
</reference>
<keyword evidence="7" id="KW-1185">Reference proteome</keyword>
<evidence type="ECO:0000256" key="2">
    <source>
        <dbReference type="ARBA" id="ARBA00022692"/>
    </source>
</evidence>
<name>A0A6I6JK54_9BACT</name>
<comment type="subcellular location">
    <subcellularLocation>
        <location evidence="1">Membrane</location>
        <topology evidence="1">Multi-pass membrane protein</topology>
    </subcellularLocation>
</comment>
<dbReference type="AlphaFoldDB" id="A0A6I6JK54"/>
<dbReference type="EMBL" id="CP046400">
    <property type="protein sequence ID" value="QGY41539.1"/>
    <property type="molecule type" value="Genomic_DNA"/>
</dbReference>
<evidence type="ECO:0000256" key="5">
    <source>
        <dbReference type="SAM" id="Phobius"/>
    </source>
</evidence>
<dbReference type="Proteomes" id="UP000428328">
    <property type="component" value="Chromosome"/>
</dbReference>
<evidence type="ECO:0000313" key="7">
    <source>
        <dbReference type="Proteomes" id="UP000428328"/>
    </source>
</evidence>
<keyword evidence="3 5" id="KW-1133">Transmembrane helix</keyword>
<evidence type="ECO:0000256" key="4">
    <source>
        <dbReference type="ARBA" id="ARBA00023136"/>
    </source>
</evidence>
<proteinExistence type="predicted"/>
<dbReference type="GO" id="GO:0009403">
    <property type="term" value="P:toxin biosynthetic process"/>
    <property type="evidence" value="ECO:0007669"/>
    <property type="project" value="InterPro"/>
</dbReference>
<feature type="transmembrane region" description="Helical" evidence="5">
    <location>
        <begin position="6"/>
        <end position="21"/>
    </location>
</feature>
<evidence type="ECO:0000313" key="6">
    <source>
        <dbReference type="EMBL" id="QGY41539.1"/>
    </source>
</evidence>
<feature type="transmembrane region" description="Helical" evidence="5">
    <location>
        <begin position="60"/>
        <end position="82"/>
    </location>
</feature>
<dbReference type="GO" id="GO:0016020">
    <property type="term" value="C:membrane"/>
    <property type="evidence" value="ECO:0007669"/>
    <property type="project" value="UniProtKB-SubCell"/>
</dbReference>
<protein>
    <submittedName>
        <fullName evidence="6">CvpA family protein</fullName>
    </submittedName>
</protein>
<evidence type="ECO:0000256" key="1">
    <source>
        <dbReference type="ARBA" id="ARBA00004141"/>
    </source>
</evidence>
<dbReference type="PANTHER" id="PTHR37306:SF1">
    <property type="entry name" value="COLICIN V PRODUCTION PROTEIN"/>
    <property type="match status" value="1"/>
</dbReference>
<sequence length="190" mass="20868">MNFLDIILICVAALFVLRGFFRGLVKEVISLTAIILAIYLASNFQYLLVPHLELYIDSKVTVSALSYVVIFFGTLIVCWGIAKIIRTMLDIALLGWADRAAGGVFGLIEGVLIGLIILIAMQSFAPESKVLKDSVIAPRAQHMVKLVGDLAPQSMRDVFESRGFSLPSRESMLDTARQTMGLDDEEDTGQ</sequence>
<gene>
    <name evidence="6" type="ORF">GM415_15895</name>
</gene>
<dbReference type="RefSeq" id="WP_158949918.1">
    <property type="nucleotide sequence ID" value="NZ_CP046400.1"/>
</dbReference>
<evidence type="ECO:0000256" key="3">
    <source>
        <dbReference type="ARBA" id="ARBA00022989"/>
    </source>
</evidence>
<dbReference type="Pfam" id="PF02674">
    <property type="entry name" value="Colicin_V"/>
    <property type="match status" value="1"/>
</dbReference>
<organism evidence="6 7">
    <name type="scientific">Pseudodesulfovibrio cashew</name>
    <dbReference type="NCBI Taxonomy" id="2678688"/>
    <lineage>
        <taxon>Bacteria</taxon>
        <taxon>Pseudomonadati</taxon>
        <taxon>Thermodesulfobacteriota</taxon>
        <taxon>Desulfovibrionia</taxon>
        <taxon>Desulfovibrionales</taxon>
        <taxon>Desulfovibrionaceae</taxon>
    </lineage>
</organism>
<dbReference type="PANTHER" id="PTHR37306">
    <property type="entry name" value="COLICIN V PRODUCTION PROTEIN"/>
    <property type="match status" value="1"/>
</dbReference>
<feature type="transmembrane region" description="Helical" evidence="5">
    <location>
        <begin position="28"/>
        <end position="48"/>
    </location>
</feature>